<feature type="compositionally biased region" description="Polar residues" evidence="1">
    <location>
        <begin position="135"/>
        <end position="170"/>
    </location>
</feature>
<feature type="region of interest" description="Disordered" evidence="1">
    <location>
        <begin position="216"/>
        <end position="297"/>
    </location>
</feature>
<feature type="compositionally biased region" description="Low complexity" evidence="1">
    <location>
        <begin position="268"/>
        <end position="277"/>
    </location>
</feature>
<feature type="compositionally biased region" description="Low complexity" evidence="1">
    <location>
        <begin position="40"/>
        <end position="52"/>
    </location>
</feature>
<dbReference type="AlphaFoldDB" id="A0A0D2X2V0"/>
<reference evidence="3" key="1">
    <citation type="submission" date="2011-02" db="EMBL/GenBank/DDBJ databases">
        <title>The Genome Sequence of Capsaspora owczarzaki ATCC 30864.</title>
        <authorList>
            <person name="Russ C."/>
            <person name="Cuomo C."/>
            <person name="Burger G."/>
            <person name="Gray M.W."/>
            <person name="Holland P.W.H."/>
            <person name="King N."/>
            <person name="Lang F.B.F."/>
            <person name="Roger A.J."/>
            <person name="Ruiz-Trillo I."/>
            <person name="Young S.K."/>
            <person name="Zeng Q."/>
            <person name="Gargeya S."/>
            <person name="Alvarado L."/>
            <person name="Berlin A."/>
            <person name="Chapman S.B."/>
            <person name="Chen Z."/>
            <person name="Freedman E."/>
            <person name="Gellesch M."/>
            <person name="Goldberg J."/>
            <person name="Griggs A."/>
            <person name="Gujja S."/>
            <person name="Heilman E."/>
            <person name="Heiman D."/>
            <person name="Howarth C."/>
            <person name="Mehta T."/>
            <person name="Neiman D."/>
            <person name="Pearson M."/>
            <person name="Roberts A."/>
            <person name="Saif S."/>
            <person name="Shea T."/>
            <person name="Shenoy N."/>
            <person name="Sisk P."/>
            <person name="Stolte C."/>
            <person name="Sykes S."/>
            <person name="White J."/>
            <person name="Yandava C."/>
            <person name="Haas B."/>
            <person name="Nusbaum C."/>
            <person name="Birren B."/>
        </authorList>
    </citation>
    <scope>NUCLEOTIDE SEQUENCE</scope>
    <source>
        <strain evidence="3">ATCC 30864</strain>
    </source>
</reference>
<accession>A0A0D2X2V0</accession>
<sequence>MIPTFRRKPTQSAQPGQPAAAPTGPRKTNLFPVADSMPQSSAGSASSEGGLARVPGSENAFPTGVQPGSTPFASTLVPRVPVTNPDWSMSELHDGAQATPASKSWGAPAGLALNQFPAKSGSTTAATQSAFQRYTAPSSLQSTGGRAKTNQAASPAKRGQTNQAAENDSTPPKKPPQVASRPAAFVKMNSAGISTGHASSLIAAAPLPAPSRKPVALQGDPVFDTSSSTLPAAGSWKRPHTVVHNPPSNSFGFDEQAWAQPVKPAHSQQQQQQQQQQDAMVPHATTSSTLAAQIPDIRERTPRSRMKIWTVTANEIEALWQQAQPLLHSGWLFLELYGIAVPPAQLISHPQFPHCKEFTLTDVLAQGGRYTPFKYLCMYWEIEDSLDSLLPNICYRVIGVVRDSNLVQCVNIRIALPNEEERARARHVPLATLLATHSL</sequence>
<evidence type="ECO:0000313" key="2">
    <source>
        <dbReference type="EMBL" id="KJE93194.1"/>
    </source>
</evidence>
<protein>
    <submittedName>
        <fullName evidence="2">Uncharacterized protein</fullName>
    </submittedName>
</protein>
<evidence type="ECO:0000313" key="3">
    <source>
        <dbReference type="Proteomes" id="UP000008743"/>
    </source>
</evidence>
<gene>
    <name evidence="2" type="ORF">CAOG_004019</name>
</gene>
<feature type="region of interest" description="Disordered" evidence="1">
    <location>
        <begin position="1"/>
        <end position="80"/>
    </location>
</feature>
<name>A0A0D2X2V0_CAPO3</name>
<dbReference type="EMBL" id="KE346365">
    <property type="protein sequence ID" value="KJE93194.1"/>
    <property type="molecule type" value="Genomic_DNA"/>
</dbReference>
<keyword evidence="3" id="KW-1185">Reference proteome</keyword>
<dbReference type="InParanoid" id="A0A0D2X2V0"/>
<feature type="region of interest" description="Disordered" evidence="1">
    <location>
        <begin position="87"/>
        <end position="106"/>
    </location>
</feature>
<evidence type="ECO:0000256" key="1">
    <source>
        <dbReference type="SAM" id="MobiDB-lite"/>
    </source>
</evidence>
<proteinExistence type="predicted"/>
<dbReference type="Proteomes" id="UP000008743">
    <property type="component" value="Unassembled WGS sequence"/>
</dbReference>
<organism evidence="2 3">
    <name type="scientific">Capsaspora owczarzaki (strain ATCC 30864)</name>
    <dbReference type="NCBI Taxonomy" id="595528"/>
    <lineage>
        <taxon>Eukaryota</taxon>
        <taxon>Filasterea</taxon>
        <taxon>Capsaspora</taxon>
    </lineage>
</organism>
<feature type="region of interest" description="Disordered" evidence="1">
    <location>
        <begin position="135"/>
        <end position="181"/>
    </location>
</feature>
<feature type="compositionally biased region" description="Low complexity" evidence="1">
    <location>
        <begin position="10"/>
        <end position="25"/>
    </location>
</feature>